<dbReference type="PANTHER" id="PTHR30625">
    <property type="entry name" value="PROTEIN TOLQ"/>
    <property type="match status" value="1"/>
</dbReference>
<proteinExistence type="inferred from homology"/>
<evidence type="ECO:0000313" key="12">
    <source>
        <dbReference type="Proteomes" id="UP001168640"/>
    </source>
</evidence>
<protein>
    <submittedName>
        <fullName evidence="11">MotA/TolQ/ExbB proton channel family protein</fullName>
    </submittedName>
</protein>
<comment type="subcellular location">
    <subcellularLocation>
        <location evidence="1">Cell membrane</location>
        <topology evidence="1">Multi-pass membrane protein</topology>
    </subcellularLocation>
    <subcellularLocation>
        <location evidence="8">Membrane</location>
        <topology evidence="8">Multi-pass membrane protein</topology>
    </subcellularLocation>
</comment>
<dbReference type="InterPro" id="IPR002898">
    <property type="entry name" value="MotA_ExbB_proton_chnl"/>
</dbReference>
<evidence type="ECO:0000256" key="1">
    <source>
        <dbReference type="ARBA" id="ARBA00004651"/>
    </source>
</evidence>
<feature type="transmembrane region" description="Helical" evidence="9">
    <location>
        <begin position="157"/>
        <end position="178"/>
    </location>
</feature>
<dbReference type="EMBL" id="JAUMIS010000002">
    <property type="protein sequence ID" value="MDO3722371.1"/>
    <property type="molecule type" value="Genomic_DNA"/>
</dbReference>
<comment type="similarity">
    <text evidence="8">Belongs to the exbB/tolQ family.</text>
</comment>
<feature type="domain" description="MotA/TolQ/ExbB proton channel" evidence="10">
    <location>
        <begin position="71"/>
        <end position="195"/>
    </location>
</feature>
<evidence type="ECO:0000313" key="11">
    <source>
        <dbReference type="EMBL" id="MDO3722371.1"/>
    </source>
</evidence>
<feature type="transmembrane region" description="Helical" evidence="9">
    <location>
        <begin position="14"/>
        <end position="34"/>
    </location>
</feature>
<evidence type="ECO:0000256" key="4">
    <source>
        <dbReference type="ARBA" id="ARBA00022692"/>
    </source>
</evidence>
<sequence>MDTIVRFFQDGGPFMYPIGVVLVIGLAITVERFVYLGAMRRHNRVAFERGILPLLKKGDYHRAMKAASSSDSAIAAIMGAGLGRLLNNSRREDVEYAMEEGLMEVLPRLEKRTQYLATLANVATLLGLLGTIIGLIAAFTAVAAADPSQKASLLSESISVAMNTTAFGLMSAIPLLMFHAVLQTKTNEIVDSFEMAGVKLLNMIADPKQPGVVA</sequence>
<gene>
    <name evidence="11" type="ORF">QVZ43_11615</name>
</gene>
<accession>A0ABT8W294</accession>
<feature type="transmembrane region" description="Helical" evidence="9">
    <location>
        <begin position="115"/>
        <end position="145"/>
    </location>
</feature>
<dbReference type="Proteomes" id="UP001168640">
    <property type="component" value="Unassembled WGS sequence"/>
</dbReference>
<comment type="caution">
    <text evidence="11">The sequence shown here is derived from an EMBL/GenBank/DDBJ whole genome shotgun (WGS) entry which is preliminary data.</text>
</comment>
<keyword evidence="12" id="KW-1185">Reference proteome</keyword>
<evidence type="ECO:0000256" key="8">
    <source>
        <dbReference type="RuleBase" id="RU004057"/>
    </source>
</evidence>
<keyword evidence="4 9" id="KW-0812">Transmembrane</keyword>
<keyword evidence="7 9" id="KW-0472">Membrane</keyword>
<dbReference type="InterPro" id="IPR050790">
    <property type="entry name" value="ExbB/TolQ_transport"/>
</dbReference>
<evidence type="ECO:0000256" key="2">
    <source>
        <dbReference type="ARBA" id="ARBA00022448"/>
    </source>
</evidence>
<keyword evidence="3" id="KW-1003">Cell membrane</keyword>
<dbReference type="PANTHER" id="PTHR30625:SF15">
    <property type="entry name" value="BIOPOLYMER TRANSPORT PROTEIN EXBB"/>
    <property type="match status" value="1"/>
</dbReference>
<evidence type="ECO:0000256" key="6">
    <source>
        <dbReference type="ARBA" id="ARBA00022989"/>
    </source>
</evidence>
<evidence type="ECO:0000256" key="3">
    <source>
        <dbReference type="ARBA" id="ARBA00022475"/>
    </source>
</evidence>
<keyword evidence="6 9" id="KW-1133">Transmembrane helix</keyword>
<evidence type="ECO:0000256" key="9">
    <source>
        <dbReference type="SAM" id="Phobius"/>
    </source>
</evidence>
<evidence type="ECO:0000259" key="10">
    <source>
        <dbReference type="Pfam" id="PF01618"/>
    </source>
</evidence>
<dbReference type="Pfam" id="PF01618">
    <property type="entry name" value="MotA_ExbB"/>
    <property type="match status" value="1"/>
</dbReference>
<organism evidence="11 12">
    <name type="scientific">Marinobacter suaedae</name>
    <dbReference type="NCBI Taxonomy" id="3057675"/>
    <lineage>
        <taxon>Bacteria</taxon>
        <taxon>Pseudomonadati</taxon>
        <taxon>Pseudomonadota</taxon>
        <taxon>Gammaproteobacteria</taxon>
        <taxon>Pseudomonadales</taxon>
        <taxon>Marinobacteraceae</taxon>
        <taxon>Marinobacter</taxon>
    </lineage>
</organism>
<name>A0ABT8W294_9GAMM</name>
<reference evidence="11" key="1">
    <citation type="submission" date="2023-07" db="EMBL/GenBank/DDBJ databases">
        <title>Marinobacter sp. chi1 genome sequencing and assembly.</title>
        <authorList>
            <person name="Park S."/>
        </authorList>
    </citation>
    <scope>NUCLEOTIDE SEQUENCE</scope>
    <source>
        <strain evidence="11">Chi1</strain>
    </source>
</reference>
<keyword evidence="2 8" id="KW-0813">Transport</keyword>
<evidence type="ECO:0000256" key="7">
    <source>
        <dbReference type="ARBA" id="ARBA00023136"/>
    </source>
</evidence>
<keyword evidence="5 8" id="KW-0653">Protein transport</keyword>
<evidence type="ECO:0000256" key="5">
    <source>
        <dbReference type="ARBA" id="ARBA00022927"/>
    </source>
</evidence>
<dbReference type="RefSeq" id="WP_302910066.1">
    <property type="nucleotide sequence ID" value="NZ_JAUMIS010000002.1"/>
</dbReference>